<evidence type="ECO:0000313" key="4">
    <source>
        <dbReference type="Proteomes" id="UP000551758"/>
    </source>
</evidence>
<evidence type="ECO:0000313" key="3">
    <source>
        <dbReference type="EMBL" id="KAF5920167.1"/>
    </source>
</evidence>
<comment type="caution">
    <text evidence="3">The sequence shown here is derived from an EMBL/GenBank/DDBJ whole genome shotgun (WGS) entry which is preliminary data.</text>
</comment>
<dbReference type="AlphaFoldDB" id="A0A7J7EWV4"/>
<keyword evidence="4" id="KW-1185">Reference proteome</keyword>
<feature type="region of interest" description="Disordered" evidence="1">
    <location>
        <begin position="39"/>
        <end position="62"/>
    </location>
</feature>
<protein>
    <submittedName>
        <fullName evidence="3">Uncharacterized protein</fullName>
    </submittedName>
</protein>
<sequence>MAIVFLSLMDLTTYCFSPGAGRCSTTLSPSFIHTCARATSSTTDSSQEADVESQGKEKAEGS</sequence>
<feature type="compositionally biased region" description="Polar residues" evidence="1">
    <location>
        <begin position="39"/>
        <end position="48"/>
    </location>
</feature>
<feature type="compositionally biased region" description="Basic and acidic residues" evidence="1">
    <location>
        <begin position="53"/>
        <end position="62"/>
    </location>
</feature>
<name>A0A7J7EWV4_DICBM</name>
<feature type="signal peptide" evidence="2">
    <location>
        <begin position="1"/>
        <end position="15"/>
    </location>
</feature>
<reference evidence="3 4" key="1">
    <citation type="journal article" date="2020" name="Mol. Biol. Evol.">
        <title>Interspecific Gene Flow and the Evolution of Specialization in Black and White Rhinoceros.</title>
        <authorList>
            <person name="Moodley Y."/>
            <person name="Westbury M.V."/>
            <person name="Russo I.M."/>
            <person name="Gopalakrishnan S."/>
            <person name="Rakotoarivelo A."/>
            <person name="Olsen R.A."/>
            <person name="Prost S."/>
            <person name="Tunstall T."/>
            <person name="Ryder O.A."/>
            <person name="Dalen L."/>
            <person name="Bruford M.W."/>
        </authorList>
    </citation>
    <scope>NUCLEOTIDE SEQUENCE [LARGE SCALE GENOMIC DNA]</scope>
    <source>
        <strain evidence="3">SBR-YM</strain>
        <tissue evidence="3">Skin</tissue>
    </source>
</reference>
<feature type="chain" id="PRO_5029621636" evidence="2">
    <location>
        <begin position="16"/>
        <end position="62"/>
    </location>
</feature>
<dbReference type="EMBL" id="JACDTQ010002158">
    <property type="protein sequence ID" value="KAF5920167.1"/>
    <property type="molecule type" value="Genomic_DNA"/>
</dbReference>
<organism evidence="3 4">
    <name type="scientific">Diceros bicornis minor</name>
    <name type="common">South-central black rhinoceros</name>
    <dbReference type="NCBI Taxonomy" id="77932"/>
    <lineage>
        <taxon>Eukaryota</taxon>
        <taxon>Metazoa</taxon>
        <taxon>Chordata</taxon>
        <taxon>Craniata</taxon>
        <taxon>Vertebrata</taxon>
        <taxon>Euteleostomi</taxon>
        <taxon>Mammalia</taxon>
        <taxon>Eutheria</taxon>
        <taxon>Laurasiatheria</taxon>
        <taxon>Perissodactyla</taxon>
        <taxon>Rhinocerotidae</taxon>
        <taxon>Diceros</taxon>
    </lineage>
</organism>
<evidence type="ECO:0000256" key="1">
    <source>
        <dbReference type="SAM" id="MobiDB-lite"/>
    </source>
</evidence>
<accession>A0A7J7EWV4</accession>
<keyword evidence="2" id="KW-0732">Signal</keyword>
<dbReference type="Proteomes" id="UP000551758">
    <property type="component" value="Unassembled WGS sequence"/>
</dbReference>
<evidence type="ECO:0000256" key="2">
    <source>
        <dbReference type="SAM" id="SignalP"/>
    </source>
</evidence>
<gene>
    <name evidence="3" type="ORF">HPG69_006438</name>
</gene>
<proteinExistence type="predicted"/>